<evidence type="ECO:0008006" key="4">
    <source>
        <dbReference type="Google" id="ProtNLM"/>
    </source>
</evidence>
<keyword evidence="3" id="KW-1185">Reference proteome</keyword>
<proteinExistence type="predicted"/>
<feature type="compositionally biased region" description="Polar residues" evidence="1">
    <location>
        <begin position="229"/>
        <end position="250"/>
    </location>
</feature>
<dbReference type="VEuPathDB" id="CryptoDB:Vbra_12569"/>
<gene>
    <name evidence="2" type="ORF">Vbra_12569</name>
</gene>
<protein>
    <recommendedName>
        <fullName evidence="4">SMP-30/Gluconolactonase/LRE-like region domain-containing protein</fullName>
    </recommendedName>
</protein>
<dbReference type="PANTHER" id="PTHR40274">
    <property type="entry name" value="VIRGINIAMYCIN B LYASE"/>
    <property type="match status" value="1"/>
</dbReference>
<dbReference type="Proteomes" id="UP000041254">
    <property type="component" value="Unassembled WGS sequence"/>
</dbReference>
<dbReference type="STRING" id="1169540.A0A0G4ENM2"/>
<reference evidence="2 3" key="1">
    <citation type="submission" date="2014-11" db="EMBL/GenBank/DDBJ databases">
        <authorList>
            <person name="Zhu J."/>
            <person name="Qi W."/>
            <person name="Song R."/>
        </authorList>
    </citation>
    <scope>NUCLEOTIDE SEQUENCE [LARGE SCALE GENOMIC DNA]</scope>
</reference>
<dbReference type="CDD" id="cd05819">
    <property type="entry name" value="NHL"/>
    <property type="match status" value="1"/>
</dbReference>
<dbReference type="InParanoid" id="A0A0G4ENM2"/>
<dbReference type="SUPFAM" id="SSF63829">
    <property type="entry name" value="Calcium-dependent phosphotriesterase"/>
    <property type="match status" value="1"/>
</dbReference>
<dbReference type="PANTHER" id="PTHR40274:SF3">
    <property type="entry name" value="VIRGINIAMYCIN B LYASE"/>
    <property type="match status" value="1"/>
</dbReference>
<dbReference type="Gene3D" id="2.120.10.30">
    <property type="entry name" value="TolB, C-terminal domain"/>
    <property type="match status" value="1"/>
</dbReference>
<sequence length="652" mass="69099">MSVLLASWTAAQSEGTVSREGTHSSHFFSGHPPAREEPPPKIQRLVDKFTPACRWHLPLTLSPFPATLRVTDIPKKTIVKLIYSGLPVPPVGQANHADYCVVHFFDTEGNKANTIDLQALCSLNGLFDSVSISSMFRVTYFGTVPMQHDWIGWRGTAAKNGHATCPIRIKCGTPETTSPGFVPPPSTRPPFDFEDPTERPVFSFTTTAVPTSLQPVGNTTTAPVLTSTAAVPSTTTERVTSTALPSTTTGKPSTVLPTSTPSTTAAPTSTSKPTTTTQRVTTVKPTTHSPPLVTTREPTTERVTSTALPTPAVTTERVTSTALPTPAVTTAAPTTTVVPVSTTPPPPAPANSTLFVSSFLSDLVFSYRGDTGELDKVMIALDDKNAEVLRAPTGMDLSPDGILHVGSFLTGGVLKFDPLTGDYLGHLVSPNSAARLLGVVGVAFGPDGHLYATSFQDARVVKFDGKTGEYLADFVTRPKSGGLTAPAGIKFSPHDGDLYVASASDSVIFQYNGTTGKFIDVFAFDPTAYTTTDLAFHKNDLFVTCFDSSEILHFDRRTGTTKGAIINRDTAGALRGPQGLTFDSDGHLYVAEGGHLGSSRVLKYSVVSGPPGVRASYEGDFVQPGAAGLLDPFDVVFVERGEVLRRQSPPSG</sequence>
<feature type="region of interest" description="Disordered" evidence="1">
    <location>
        <begin position="15"/>
        <end position="38"/>
    </location>
</feature>
<name>A0A0G4ENM2_VITBC</name>
<dbReference type="InterPro" id="IPR051344">
    <property type="entry name" value="Vgb"/>
</dbReference>
<dbReference type="OrthoDB" id="47323at2759"/>
<accession>A0A0G4ENM2</accession>
<dbReference type="AlphaFoldDB" id="A0A0G4ENM2"/>
<dbReference type="EMBL" id="CDMY01000281">
    <property type="protein sequence ID" value="CEL99459.1"/>
    <property type="molecule type" value="Genomic_DNA"/>
</dbReference>
<evidence type="ECO:0000256" key="1">
    <source>
        <dbReference type="SAM" id="MobiDB-lite"/>
    </source>
</evidence>
<organism evidence="2 3">
    <name type="scientific">Vitrella brassicaformis (strain CCMP3155)</name>
    <dbReference type="NCBI Taxonomy" id="1169540"/>
    <lineage>
        <taxon>Eukaryota</taxon>
        <taxon>Sar</taxon>
        <taxon>Alveolata</taxon>
        <taxon>Colpodellida</taxon>
        <taxon>Vitrellaceae</taxon>
        <taxon>Vitrella</taxon>
    </lineage>
</organism>
<evidence type="ECO:0000313" key="2">
    <source>
        <dbReference type="EMBL" id="CEL99459.1"/>
    </source>
</evidence>
<feature type="compositionally biased region" description="Low complexity" evidence="1">
    <location>
        <begin position="251"/>
        <end position="306"/>
    </location>
</feature>
<feature type="region of interest" description="Disordered" evidence="1">
    <location>
        <begin position="229"/>
        <end position="320"/>
    </location>
</feature>
<dbReference type="InterPro" id="IPR011042">
    <property type="entry name" value="6-blade_b-propeller_TolB-like"/>
</dbReference>
<evidence type="ECO:0000313" key="3">
    <source>
        <dbReference type="Proteomes" id="UP000041254"/>
    </source>
</evidence>